<feature type="compositionally biased region" description="Gly residues" evidence="1">
    <location>
        <begin position="32"/>
        <end position="43"/>
    </location>
</feature>
<protein>
    <submittedName>
        <fullName evidence="2">Uncharacterized protein</fullName>
    </submittedName>
</protein>
<comment type="caution">
    <text evidence="2">The sequence shown here is derived from an EMBL/GenBank/DDBJ whole genome shotgun (WGS) entry which is preliminary data.</text>
</comment>
<accession>A0ABP6X0D7</accession>
<dbReference type="Proteomes" id="UP001500767">
    <property type="component" value="Unassembled WGS sequence"/>
</dbReference>
<name>A0ABP6X0D7_9ACTN</name>
<dbReference type="EMBL" id="BAAAYR010000001">
    <property type="protein sequence ID" value="GAA3558921.1"/>
    <property type="molecule type" value="Genomic_DNA"/>
</dbReference>
<dbReference type="RefSeq" id="WP_204911721.1">
    <property type="nucleotide sequence ID" value="NZ_BAAAYR010000001.1"/>
</dbReference>
<proteinExistence type="predicted"/>
<gene>
    <name evidence="2" type="ORF">GCM10022197_12840</name>
</gene>
<feature type="compositionally biased region" description="Basic and acidic residues" evidence="1">
    <location>
        <begin position="1"/>
        <end position="13"/>
    </location>
</feature>
<organism evidence="2 3">
    <name type="scientific">Microlunatus spumicola</name>
    <dbReference type="NCBI Taxonomy" id="81499"/>
    <lineage>
        <taxon>Bacteria</taxon>
        <taxon>Bacillati</taxon>
        <taxon>Actinomycetota</taxon>
        <taxon>Actinomycetes</taxon>
        <taxon>Propionibacteriales</taxon>
        <taxon>Propionibacteriaceae</taxon>
        <taxon>Microlunatus</taxon>
    </lineage>
</organism>
<reference evidence="3" key="1">
    <citation type="journal article" date="2019" name="Int. J. Syst. Evol. Microbiol.">
        <title>The Global Catalogue of Microorganisms (GCM) 10K type strain sequencing project: providing services to taxonomists for standard genome sequencing and annotation.</title>
        <authorList>
            <consortium name="The Broad Institute Genomics Platform"/>
            <consortium name="The Broad Institute Genome Sequencing Center for Infectious Disease"/>
            <person name="Wu L."/>
            <person name="Ma J."/>
        </authorList>
    </citation>
    <scope>NUCLEOTIDE SEQUENCE [LARGE SCALE GENOMIC DNA]</scope>
    <source>
        <strain evidence="3">JCM 16540</strain>
    </source>
</reference>
<evidence type="ECO:0000256" key="1">
    <source>
        <dbReference type="SAM" id="MobiDB-lite"/>
    </source>
</evidence>
<feature type="region of interest" description="Disordered" evidence="1">
    <location>
        <begin position="1"/>
        <end position="77"/>
    </location>
</feature>
<keyword evidence="3" id="KW-1185">Reference proteome</keyword>
<sequence>MSERSPEAERVDESIVDGSGSSIESDIAASGTDGGDAGVGDNGATGEPDSHAADVAAGYDDADDAPVQPSSEEDSSL</sequence>
<evidence type="ECO:0000313" key="2">
    <source>
        <dbReference type="EMBL" id="GAA3558921.1"/>
    </source>
</evidence>
<evidence type="ECO:0000313" key="3">
    <source>
        <dbReference type="Proteomes" id="UP001500767"/>
    </source>
</evidence>